<keyword evidence="2" id="KW-1185">Reference proteome</keyword>
<name>A0A3P3TYL9_9BACL</name>
<dbReference type="Proteomes" id="UP000267017">
    <property type="component" value="Unassembled WGS sequence"/>
</dbReference>
<dbReference type="AlphaFoldDB" id="A0A3P3TYL9"/>
<dbReference type="InterPro" id="IPR050490">
    <property type="entry name" value="Bact_solute-bd_prot1"/>
</dbReference>
<comment type="caution">
    <text evidence="1">The sequence shown here is derived from an EMBL/GenBank/DDBJ whole genome shotgun (WGS) entry which is preliminary data.</text>
</comment>
<gene>
    <name evidence="1" type="ORF">EHV15_09980</name>
</gene>
<evidence type="ECO:0000313" key="1">
    <source>
        <dbReference type="EMBL" id="RRJ63212.1"/>
    </source>
</evidence>
<dbReference type="InterPro" id="IPR006059">
    <property type="entry name" value="SBP"/>
</dbReference>
<dbReference type="Pfam" id="PF13416">
    <property type="entry name" value="SBP_bac_8"/>
    <property type="match status" value="1"/>
</dbReference>
<dbReference type="PROSITE" id="PS51257">
    <property type="entry name" value="PROKAR_LIPOPROTEIN"/>
    <property type="match status" value="1"/>
</dbReference>
<reference evidence="1 2" key="1">
    <citation type="submission" date="2018-11" db="EMBL/GenBank/DDBJ databases">
        <title>Genome sequencing of Paenibacillus sp. KCOM 3021 (= ChDC PVNT-B20).</title>
        <authorList>
            <person name="Kook J.-K."/>
            <person name="Park S.-N."/>
            <person name="Lim Y.K."/>
        </authorList>
    </citation>
    <scope>NUCLEOTIDE SEQUENCE [LARGE SCALE GENOMIC DNA]</scope>
    <source>
        <strain evidence="1 2">KCOM 3021</strain>
    </source>
</reference>
<accession>A0A3P3TYL9</accession>
<organism evidence="1 2">
    <name type="scientific">Paenibacillus oralis</name>
    <dbReference type="NCBI Taxonomy" id="2490856"/>
    <lineage>
        <taxon>Bacteria</taxon>
        <taxon>Bacillati</taxon>
        <taxon>Bacillota</taxon>
        <taxon>Bacilli</taxon>
        <taxon>Bacillales</taxon>
        <taxon>Paenibacillaceae</taxon>
        <taxon>Paenibacillus</taxon>
    </lineage>
</organism>
<dbReference type="SUPFAM" id="SSF53850">
    <property type="entry name" value="Periplasmic binding protein-like II"/>
    <property type="match status" value="1"/>
</dbReference>
<dbReference type="EMBL" id="RRCN01000001">
    <property type="protein sequence ID" value="RRJ63212.1"/>
    <property type="molecule type" value="Genomic_DNA"/>
</dbReference>
<sequence>MEVRLLKLRSFLLLFLALNLTILSSCTEKPSPLENKEVVKLNIGYFSEQHFDDRYASLLALEYPNLQYTIVPTSDILRRKITVSEWAKNNDVDLIYLPSNQFQLAINNGLLQPFDNYIDRDSFPLENMVPSIVDLTKQYGNGKLYGLPPTFYGSALVYNQQLFDQYGVDYPTEQMTWEDIIVLANRFPKGLSLPYPSTADWLIDIGQTENLHVYDEQRKQITLNNPSWTKILELVKEPLQRGNIAFNDINKNSFISENYAMAVVNYEDINSLEQQGSELKWKLVTMPVNPASPQSSHHVSLGGLWSIPSTSSQADAAWELIQFFMSGKVAEWEYRSVYGFSSLASYTSLGDRDRNFEAFYKLQPIEKNNVVPDQIYNLINESVDQIVSGNKTVQQVLDEIPSELSQ</sequence>
<dbReference type="OrthoDB" id="2569018at2"/>
<dbReference type="PANTHER" id="PTHR43649">
    <property type="entry name" value="ARABINOSE-BINDING PROTEIN-RELATED"/>
    <property type="match status" value="1"/>
</dbReference>
<evidence type="ECO:0000313" key="2">
    <source>
        <dbReference type="Proteomes" id="UP000267017"/>
    </source>
</evidence>
<dbReference type="Gene3D" id="3.40.190.10">
    <property type="entry name" value="Periplasmic binding protein-like II"/>
    <property type="match status" value="1"/>
</dbReference>
<protein>
    <submittedName>
        <fullName evidence="1">Extracellular solute-binding protein</fullName>
    </submittedName>
</protein>
<proteinExistence type="predicted"/>